<evidence type="ECO:0000313" key="3">
    <source>
        <dbReference type="EMBL" id="KIJ08843.1"/>
    </source>
</evidence>
<accession>A0A0C9TCV0</accession>
<feature type="compositionally biased region" description="Polar residues" evidence="1">
    <location>
        <begin position="170"/>
        <end position="182"/>
    </location>
</feature>
<keyword evidence="2" id="KW-0472">Membrane</keyword>
<dbReference type="OrthoDB" id="10361774at2759"/>
<sequence>MNTDACARSGGRILLSRNHRQPTRKGAMDEEKLARSGVKFRGRRTGNRGRLDFSIAFLATVSSPRHIDCDRIVSDDASVNARLRSDVLFAVCFFITRIALHAVLAASLIVQRKDVVGGSIYPGIIMACIFPLHAHWFSGCIKGFIKRAEIRRPVPDTKIVNPRSVPERPSTPTLSSPMSHSSMYGPRSSILSRRRGSLRVAMRARWDQLGLWRASGRLNEVQRRVRAVLPAREQVYEYVGWENRRRMVPPVAMDGGLNAVTEDVQLSFS</sequence>
<organism evidence="3 4">
    <name type="scientific">Paxillus involutus ATCC 200175</name>
    <dbReference type="NCBI Taxonomy" id="664439"/>
    <lineage>
        <taxon>Eukaryota</taxon>
        <taxon>Fungi</taxon>
        <taxon>Dikarya</taxon>
        <taxon>Basidiomycota</taxon>
        <taxon>Agaricomycotina</taxon>
        <taxon>Agaricomycetes</taxon>
        <taxon>Agaricomycetidae</taxon>
        <taxon>Boletales</taxon>
        <taxon>Paxilineae</taxon>
        <taxon>Paxillaceae</taxon>
        <taxon>Paxillus</taxon>
    </lineage>
</organism>
<gene>
    <name evidence="3" type="ORF">PAXINDRAFT_18053</name>
</gene>
<dbReference type="EMBL" id="KN819547">
    <property type="protein sequence ID" value="KIJ08843.1"/>
    <property type="molecule type" value="Genomic_DNA"/>
</dbReference>
<protein>
    <submittedName>
        <fullName evidence="3">Uncharacterized protein</fullName>
    </submittedName>
</protein>
<keyword evidence="4" id="KW-1185">Reference proteome</keyword>
<dbReference type="Proteomes" id="UP000053647">
    <property type="component" value="Unassembled WGS sequence"/>
</dbReference>
<dbReference type="AlphaFoldDB" id="A0A0C9TCV0"/>
<evidence type="ECO:0000256" key="2">
    <source>
        <dbReference type="SAM" id="Phobius"/>
    </source>
</evidence>
<reference evidence="3 4" key="1">
    <citation type="submission" date="2014-06" db="EMBL/GenBank/DDBJ databases">
        <authorList>
            <consortium name="DOE Joint Genome Institute"/>
            <person name="Kuo A."/>
            <person name="Kohler A."/>
            <person name="Nagy L.G."/>
            <person name="Floudas D."/>
            <person name="Copeland A."/>
            <person name="Barry K.W."/>
            <person name="Cichocki N."/>
            <person name="Veneault-Fourrey C."/>
            <person name="LaButti K."/>
            <person name="Lindquist E.A."/>
            <person name="Lipzen A."/>
            <person name="Lundell T."/>
            <person name="Morin E."/>
            <person name="Murat C."/>
            <person name="Sun H."/>
            <person name="Tunlid A."/>
            <person name="Henrissat B."/>
            <person name="Grigoriev I.V."/>
            <person name="Hibbett D.S."/>
            <person name="Martin F."/>
            <person name="Nordberg H.P."/>
            <person name="Cantor M.N."/>
            <person name="Hua S.X."/>
        </authorList>
    </citation>
    <scope>NUCLEOTIDE SEQUENCE [LARGE SCALE GENOMIC DNA]</scope>
    <source>
        <strain evidence="3 4">ATCC 200175</strain>
    </source>
</reference>
<feature type="transmembrane region" description="Helical" evidence="2">
    <location>
        <begin position="87"/>
        <end position="110"/>
    </location>
</feature>
<feature type="transmembrane region" description="Helical" evidence="2">
    <location>
        <begin position="116"/>
        <end position="137"/>
    </location>
</feature>
<evidence type="ECO:0000256" key="1">
    <source>
        <dbReference type="SAM" id="MobiDB-lite"/>
    </source>
</evidence>
<name>A0A0C9TCV0_PAXIN</name>
<keyword evidence="2" id="KW-0812">Transmembrane</keyword>
<reference evidence="4" key="2">
    <citation type="submission" date="2015-01" db="EMBL/GenBank/DDBJ databases">
        <title>Evolutionary Origins and Diversification of the Mycorrhizal Mutualists.</title>
        <authorList>
            <consortium name="DOE Joint Genome Institute"/>
            <consortium name="Mycorrhizal Genomics Consortium"/>
            <person name="Kohler A."/>
            <person name="Kuo A."/>
            <person name="Nagy L.G."/>
            <person name="Floudas D."/>
            <person name="Copeland A."/>
            <person name="Barry K.W."/>
            <person name="Cichocki N."/>
            <person name="Veneault-Fourrey C."/>
            <person name="LaButti K."/>
            <person name="Lindquist E.A."/>
            <person name="Lipzen A."/>
            <person name="Lundell T."/>
            <person name="Morin E."/>
            <person name="Murat C."/>
            <person name="Riley R."/>
            <person name="Ohm R."/>
            <person name="Sun H."/>
            <person name="Tunlid A."/>
            <person name="Henrissat B."/>
            <person name="Grigoriev I.V."/>
            <person name="Hibbett D.S."/>
            <person name="Martin F."/>
        </authorList>
    </citation>
    <scope>NUCLEOTIDE SEQUENCE [LARGE SCALE GENOMIC DNA]</scope>
    <source>
        <strain evidence="4">ATCC 200175</strain>
    </source>
</reference>
<evidence type="ECO:0000313" key="4">
    <source>
        <dbReference type="Proteomes" id="UP000053647"/>
    </source>
</evidence>
<dbReference type="HOGENOM" id="CLU_090395_0_0_1"/>
<proteinExistence type="predicted"/>
<keyword evidence="2" id="KW-1133">Transmembrane helix</keyword>
<feature type="region of interest" description="Disordered" evidence="1">
    <location>
        <begin position="159"/>
        <end position="188"/>
    </location>
</feature>